<evidence type="ECO:0000256" key="6">
    <source>
        <dbReference type="HAMAP-Rule" id="MF_01265"/>
    </source>
</evidence>
<dbReference type="Gene3D" id="3.40.50.720">
    <property type="entry name" value="NAD(P)-binding Rossmann-like Domain"/>
    <property type="match status" value="1"/>
</dbReference>
<keyword evidence="10" id="KW-1185">Reference proteome</keyword>
<dbReference type="InterPro" id="IPR036291">
    <property type="entry name" value="NAD(P)-bd_dom_sf"/>
</dbReference>
<evidence type="ECO:0000256" key="2">
    <source>
        <dbReference type="ARBA" id="ARBA00022642"/>
    </source>
</evidence>
<evidence type="ECO:0000259" key="8">
    <source>
        <dbReference type="Pfam" id="PF03447"/>
    </source>
</evidence>
<evidence type="ECO:0000256" key="1">
    <source>
        <dbReference type="ARBA" id="ARBA00008331"/>
    </source>
</evidence>
<comment type="miscellaneous">
    <text evidence="6">The iminoaspartate product is unstable in aqueous solution and can decompose to oxaloacetate and ammonia.</text>
</comment>
<name>A0A1G7FKX8_9RHOB</name>
<dbReference type="RefSeq" id="WP_008888032.1">
    <property type="nucleotide sequence ID" value="NZ_FNAV01000007.1"/>
</dbReference>
<dbReference type="UniPathway" id="UPA00253">
    <property type="reaction ID" value="UER00456"/>
</dbReference>
<evidence type="ECO:0000313" key="9">
    <source>
        <dbReference type="EMBL" id="SDE76520.1"/>
    </source>
</evidence>
<dbReference type="InterPro" id="IPR002811">
    <property type="entry name" value="Asp_DH"/>
</dbReference>
<dbReference type="EC" id="1.4.1.21" evidence="6"/>
<sequence length="276" mass="28273">MPQDIPTPKPIRLAVAGLGAIGFGVVAAVQSGRLPGFEIGAVSARDRDAARERLAEIAPDVPVVAVGELEPYADLVVECAPAALFPEIVGPFVRAGKKAVVLSVGAILSSEHLVKLAAENGGQIIAPSGALLALDAVTAAAEGSIESVRMITRKPVTGLLGAPYLDEHGIDIASATAPIRVFSGSAREAARGFPANLNVGAALALSGIGPDRTTIEIWADPALTRNTHAIEVVADSASFSMSIENVPSENPKTGRITALSVIATLRKMTAPLRMGT</sequence>
<gene>
    <name evidence="6" type="primary">nadX</name>
    <name evidence="9" type="ORF">SAMN04488105_107141</name>
</gene>
<dbReference type="PANTHER" id="PTHR31873:SF6">
    <property type="entry name" value="ASPARTATE DEHYDROGENASE DOMAIN-CONTAINING PROTEIN"/>
    <property type="match status" value="1"/>
</dbReference>
<feature type="domain" description="Aspartate dehydrogenase" evidence="7">
    <location>
        <begin position="176"/>
        <end position="262"/>
    </location>
</feature>
<feature type="binding site" evidence="6">
    <location>
        <position position="130"/>
    </location>
    <ligand>
        <name>NAD(+)</name>
        <dbReference type="ChEBI" id="CHEBI:57540"/>
    </ligand>
</feature>
<feature type="binding site" evidence="6">
    <location>
        <position position="198"/>
    </location>
    <ligand>
        <name>NAD(+)</name>
        <dbReference type="ChEBI" id="CHEBI:57540"/>
    </ligand>
</feature>
<dbReference type="GO" id="GO:0016639">
    <property type="term" value="F:oxidoreductase activity, acting on the CH-NH2 group of donors, NAD or NADP as acceptor"/>
    <property type="evidence" value="ECO:0007669"/>
    <property type="project" value="UniProtKB-UniRule"/>
</dbReference>
<feature type="active site" evidence="6">
    <location>
        <position position="228"/>
    </location>
</feature>
<proteinExistence type="inferred from homology"/>
<keyword evidence="5 6" id="KW-0520">NAD</keyword>
<evidence type="ECO:0000313" key="10">
    <source>
        <dbReference type="Proteomes" id="UP000198994"/>
    </source>
</evidence>
<dbReference type="Gene3D" id="3.30.360.10">
    <property type="entry name" value="Dihydrodipicolinate Reductase, domain 2"/>
    <property type="match status" value="1"/>
</dbReference>
<evidence type="ECO:0000259" key="7">
    <source>
        <dbReference type="Pfam" id="PF01958"/>
    </source>
</evidence>
<dbReference type="InterPro" id="IPR020626">
    <property type="entry name" value="Asp_DH_prok"/>
</dbReference>
<evidence type="ECO:0000256" key="3">
    <source>
        <dbReference type="ARBA" id="ARBA00022857"/>
    </source>
</evidence>
<dbReference type="GO" id="GO:0051287">
    <property type="term" value="F:NAD binding"/>
    <property type="evidence" value="ECO:0007669"/>
    <property type="project" value="UniProtKB-UniRule"/>
</dbReference>
<evidence type="ECO:0000256" key="5">
    <source>
        <dbReference type="ARBA" id="ARBA00023027"/>
    </source>
</evidence>
<accession>A0A1G7FKX8</accession>
<keyword evidence="2 6" id="KW-0662">Pyridine nucleotide biosynthesis</keyword>
<comment type="catalytic activity">
    <reaction evidence="6">
        <text>L-aspartate + NAD(+) + H2O = oxaloacetate + NH4(+) + NADH + H(+)</text>
        <dbReference type="Rhea" id="RHEA:11788"/>
        <dbReference type="ChEBI" id="CHEBI:15377"/>
        <dbReference type="ChEBI" id="CHEBI:15378"/>
        <dbReference type="ChEBI" id="CHEBI:16452"/>
        <dbReference type="ChEBI" id="CHEBI:28938"/>
        <dbReference type="ChEBI" id="CHEBI:29991"/>
        <dbReference type="ChEBI" id="CHEBI:57540"/>
        <dbReference type="ChEBI" id="CHEBI:57945"/>
        <dbReference type="EC" id="1.4.1.21"/>
    </reaction>
</comment>
<protein>
    <recommendedName>
        <fullName evidence="6">L-aspartate dehydrogenase</fullName>
        <ecNumber evidence="6">1.4.1.21</ecNumber>
    </recommendedName>
</protein>
<keyword evidence="4 6" id="KW-0560">Oxidoreductase</keyword>
<dbReference type="STRING" id="282683.SAMN04488105_107141"/>
<dbReference type="GO" id="GO:0033735">
    <property type="term" value="F:aspartate dehydrogenase [NAD(P)+] activity"/>
    <property type="evidence" value="ECO:0007669"/>
    <property type="project" value="UniProtKB-EC"/>
</dbReference>
<dbReference type="HAMAP" id="MF_01265">
    <property type="entry name" value="NadX"/>
    <property type="match status" value="1"/>
</dbReference>
<keyword evidence="3 6" id="KW-0521">NADP</keyword>
<reference evidence="10" key="1">
    <citation type="submission" date="2016-10" db="EMBL/GenBank/DDBJ databases">
        <authorList>
            <person name="Varghese N."/>
            <person name="Submissions S."/>
        </authorList>
    </citation>
    <scope>NUCLEOTIDE SEQUENCE [LARGE SCALE GENOMIC DNA]</scope>
    <source>
        <strain evidence="10">DSM 10146</strain>
    </source>
</reference>
<dbReference type="SUPFAM" id="SSF51735">
    <property type="entry name" value="NAD(P)-binding Rossmann-fold domains"/>
    <property type="match status" value="1"/>
</dbReference>
<dbReference type="AlphaFoldDB" id="A0A1G7FKX8"/>
<dbReference type="Proteomes" id="UP000198994">
    <property type="component" value="Unassembled WGS sequence"/>
</dbReference>
<organism evidence="9 10">
    <name type="scientific">Salipiger thiooxidans</name>
    <dbReference type="NCBI Taxonomy" id="282683"/>
    <lineage>
        <taxon>Bacteria</taxon>
        <taxon>Pseudomonadati</taxon>
        <taxon>Pseudomonadota</taxon>
        <taxon>Alphaproteobacteria</taxon>
        <taxon>Rhodobacterales</taxon>
        <taxon>Roseobacteraceae</taxon>
        <taxon>Salipiger</taxon>
    </lineage>
</organism>
<dbReference type="NCBIfam" id="NF009825">
    <property type="entry name" value="PRK13302.1"/>
    <property type="match status" value="1"/>
</dbReference>
<dbReference type="EMBL" id="FNAV01000007">
    <property type="protein sequence ID" value="SDE76520.1"/>
    <property type="molecule type" value="Genomic_DNA"/>
</dbReference>
<dbReference type="PIRSF" id="PIRSF005227">
    <property type="entry name" value="Asp_dh_NAD_syn"/>
    <property type="match status" value="1"/>
</dbReference>
<dbReference type="Pfam" id="PF01958">
    <property type="entry name" value="Asp_DH_C"/>
    <property type="match status" value="1"/>
</dbReference>
<dbReference type="InterPro" id="IPR011182">
    <property type="entry name" value="L-Asp_DH"/>
</dbReference>
<dbReference type="PANTHER" id="PTHR31873">
    <property type="entry name" value="L-ASPARTATE DEHYDROGENASE-RELATED"/>
    <property type="match status" value="1"/>
</dbReference>
<dbReference type="GO" id="GO:0050661">
    <property type="term" value="F:NADP binding"/>
    <property type="evidence" value="ECO:0007669"/>
    <property type="project" value="UniProtKB-UniRule"/>
</dbReference>
<comment type="pathway">
    <text evidence="6">Cofactor biosynthesis; NAD(+) biosynthesis; iminoaspartate from L-aspartate (dehydrogenase route): step 1/1.</text>
</comment>
<dbReference type="InterPro" id="IPR005106">
    <property type="entry name" value="Asp/hSer_DH_NAD-bd"/>
</dbReference>
<comment type="function">
    <text evidence="6">Specifically catalyzes the NAD or NADP-dependent dehydrogenation of L-aspartate to iminoaspartate.</text>
</comment>
<feature type="domain" description="Aspartate/homoserine dehydrogenase NAD-binding" evidence="8">
    <location>
        <begin position="17"/>
        <end position="125"/>
    </location>
</feature>
<comment type="catalytic activity">
    <reaction evidence="6">
        <text>L-aspartate + NADP(+) + H2O = oxaloacetate + NH4(+) + NADPH + H(+)</text>
        <dbReference type="Rhea" id="RHEA:11784"/>
        <dbReference type="ChEBI" id="CHEBI:15377"/>
        <dbReference type="ChEBI" id="CHEBI:15378"/>
        <dbReference type="ChEBI" id="CHEBI:16452"/>
        <dbReference type="ChEBI" id="CHEBI:28938"/>
        <dbReference type="ChEBI" id="CHEBI:29991"/>
        <dbReference type="ChEBI" id="CHEBI:57783"/>
        <dbReference type="ChEBI" id="CHEBI:58349"/>
        <dbReference type="EC" id="1.4.1.21"/>
    </reaction>
</comment>
<evidence type="ECO:0000256" key="4">
    <source>
        <dbReference type="ARBA" id="ARBA00023002"/>
    </source>
</evidence>
<dbReference type="Pfam" id="PF03447">
    <property type="entry name" value="NAD_binding_3"/>
    <property type="match status" value="1"/>
</dbReference>
<comment type="similarity">
    <text evidence="1 6">Belongs to the L-aspartate dehydrogenase family.</text>
</comment>
<dbReference type="SUPFAM" id="SSF55347">
    <property type="entry name" value="Glyceraldehyde-3-phosphate dehydrogenase-like, C-terminal domain"/>
    <property type="match status" value="1"/>
</dbReference>
<dbReference type="GO" id="GO:0009435">
    <property type="term" value="P:NAD+ biosynthetic process"/>
    <property type="evidence" value="ECO:0007669"/>
    <property type="project" value="UniProtKB-UniRule"/>
</dbReference>